<dbReference type="Proteomes" id="UP000239504">
    <property type="component" value="Unassembled WGS sequence"/>
</dbReference>
<organism evidence="1 2">
    <name type="scientific">Hyphococcus luteus</name>
    <dbReference type="NCBI Taxonomy" id="2058213"/>
    <lineage>
        <taxon>Bacteria</taxon>
        <taxon>Pseudomonadati</taxon>
        <taxon>Pseudomonadota</taxon>
        <taxon>Alphaproteobacteria</taxon>
        <taxon>Parvularculales</taxon>
        <taxon>Parvularculaceae</taxon>
        <taxon>Hyphococcus</taxon>
    </lineage>
</organism>
<dbReference type="AlphaFoldDB" id="A0A2S7JZ56"/>
<gene>
    <name evidence="1" type="ORF">CW354_21600</name>
</gene>
<evidence type="ECO:0000313" key="2">
    <source>
        <dbReference type="Proteomes" id="UP000239504"/>
    </source>
</evidence>
<name>A0A2S7JZ56_9PROT</name>
<proteinExistence type="predicted"/>
<dbReference type="EMBL" id="PJCH01000017">
    <property type="protein sequence ID" value="PQA85537.1"/>
    <property type="molecule type" value="Genomic_DNA"/>
</dbReference>
<sequence>MGGHCHQRKLFSMPEIRRVPLPENPALICAGNPAFFYSWRTCAGCLAPSHHSTGARLFLLLAPPEGSGIAGRLGELAGFKFLERLVFSPFPEKFLLKAQGSGAPSVTPLNGPCAARYQLPGIWPMDRAGRKRIFTLP</sequence>
<reference evidence="1 2" key="1">
    <citation type="submission" date="2017-12" db="EMBL/GenBank/DDBJ databases">
        <authorList>
            <person name="Hurst M.R.H."/>
        </authorList>
    </citation>
    <scope>NUCLEOTIDE SEQUENCE [LARGE SCALE GENOMIC DNA]</scope>
    <source>
        <strain evidence="1 2">SY-3-19</strain>
    </source>
</reference>
<keyword evidence="2" id="KW-1185">Reference proteome</keyword>
<accession>A0A2S7JZ56</accession>
<evidence type="ECO:0000313" key="1">
    <source>
        <dbReference type="EMBL" id="PQA85537.1"/>
    </source>
</evidence>
<protein>
    <submittedName>
        <fullName evidence="1">Uncharacterized protein</fullName>
    </submittedName>
</protein>
<comment type="caution">
    <text evidence="1">The sequence shown here is derived from an EMBL/GenBank/DDBJ whole genome shotgun (WGS) entry which is preliminary data.</text>
</comment>